<protein>
    <recommendedName>
        <fullName evidence="1">HD-GYP domain-containing protein</fullName>
    </recommendedName>
</protein>
<dbReference type="SUPFAM" id="SSF109604">
    <property type="entry name" value="HD-domain/PDEase-like"/>
    <property type="match status" value="1"/>
</dbReference>
<dbReference type="PANTHER" id="PTHR45228:SF1">
    <property type="entry name" value="CYCLIC DI-GMP PHOSPHODIESTERASE TM_0186"/>
    <property type="match status" value="1"/>
</dbReference>
<dbReference type="PROSITE" id="PS51832">
    <property type="entry name" value="HD_GYP"/>
    <property type="match status" value="1"/>
</dbReference>
<dbReference type="KEGG" id="apal:BN85402840"/>
<dbReference type="STRING" id="1318466.BN85402840"/>
<reference evidence="2 3" key="1">
    <citation type="journal article" date="2013" name="J. Mol. Microbiol. Biotechnol.">
        <title>Analysis of the Complete Genomes of Acholeplasma brassicae , A. palmae and A. laidlawii and Their Comparison to the Obligate Parasites from ' Candidatus Phytoplasma'.</title>
        <authorList>
            <person name="Kube M."/>
            <person name="Siewert C."/>
            <person name="Migdoll A.M."/>
            <person name="Duduk B."/>
            <person name="Holz S."/>
            <person name="Rabus R."/>
            <person name="Seemuller E."/>
            <person name="Mitrovic J."/>
            <person name="Muller I."/>
            <person name="Buttner C."/>
            <person name="Reinhardt R."/>
        </authorList>
    </citation>
    <scope>NUCLEOTIDE SEQUENCE [LARGE SCALE GENOMIC DNA]</scope>
    <source>
        <strain evidence="2 3">J233</strain>
    </source>
</reference>
<name>U4KR45_ALTPJ</name>
<accession>U4KR45</accession>
<organism evidence="2 3">
    <name type="scientific">Alteracholeplasma palmae (strain ATCC 49389 / J233)</name>
    <name type="common">Acholeplasma palmae</name>
    <dbReference type="NCBI Taxonomy" id="1318466"/>
    <lineage>
        <taxon>Bacteria</taxon>
        <taxon>Bacillati</taxon>
        <taxon>Mycoplasmatota</taxon>
        <taxon>Mollicutes</taxon>
        <taxon>Acholeplasmatales</taxon>
        <taxon>Acholeplasmataceae</taxon>
        <taxon>Acholeplasma</taxon>
    </lineage>
</organism>
<proteinExistence type="predicted"/>
<dbReference type="Pfam" id="PF13487">
    <property type="entry name" value="HD_5"/>
    <property type="match status" value="1"/>
</dbReference>
<dbReference type="HOGENOM" id="CLU_000445_92_5_14"/>
<dbReference type="PANTHER" id="PTHR45228">
    <property type="entry name" value="CYCLIC DI-GMP PHOSPHODIESTERASE TM_0186-RELATED"/>
    <property type="match status" value="1"/>
</dbReference>
<dbReference type="InterPro" id="IPR037522">
    <property type="entry name" value="HD_GYP_dom"/>
</dbReference>
<dbReference type="InterPro" id="IPR052020">
    <property type="entry name" value="Cyclic_di-GMP/3'3'-cGAMP_PDE"/>
</dbReference>
<dbReference type="Gene3D" id="1.10.3210.10">
    <property type="entry name" value="Hypothetical protein af1432"/>
    <property type="match status" value="1"/>
</dbReference>
<dbReference type="AlphaFoldDB" id="U4KR45"/>
<dbReference type="InterPro" id="IPR003607">
    <property type="entry name" value="HD/PDEase_dom"/>
</dbReference>
<gene>
    <name evidence="2" type="ORF">BN85402840</name>
</gene>
<dbReference type="RefSeq" id="WP_026655766.1">
    <property type="nucleotide sequence ID" value="NC_022538.1"/>
</dbReference>
<sequence length="451" mass="52810">MTIILYNLEEHKETLQQIISEQYKVLSFQNSEEIENSTHTNGHYIVVTTTEGKKEVESIFEENTLFLCVGNENKEKNDFFDVIKIPVDKEDVIEKIEKASYHLEYQKMRLLYEPKKVSKTTDELGLYTKKFIENYLKSTNKLENRAILVYFNLEAVPLLHKIYGRQTTFKALSNIVKQIKNVFPKLLLSRYHAFELVGTIIEEDYKEAEPLLSILSQKMIELEGIPLPIEIIIRYQYYKPGIDNPEEIIKTLRKESIETRRNHVLNDKTRYLSQLQETLESSNYESKDHINNLEKLTIEFMKELNLSEVEKKNLTDAVRLHDIGKLGIAKSILEKPSKLTEEEYNEIKKHPEYGYHIVLFEGFPVVIAKAILHHHERFDGMGYPAKLKGNKIPYLSRIIAILDSFEVMTRGRVYKASMSENEAINELERNKGTQFDPELVEKFIKVLKRKK</sequence>
<dbReference type="EMBL" id="FO681347">
    <property type="protein sequence ID" value="CCV63861.1"/>
    <property type="molecule type" value="Genomic_DNA"/>
</dbReference>
<dbReference type="CDD" id="cd00077">
    <property type="entry name" value="HDc"/>
    <property type="match status" value="1"/>
</dbReference>
<evidence type="ECO:0000259" key="1">
    <source>
        <dbReference type="PROSITE" id="PS51832"/>
    </source>
</evidence>
<dbReference type="OrthoDB" id="383993at2"/>
<keyword evidence="3" id="KW-1185">Reference proteome</keyword>
<evidence type="ECO:0000313" key="3">
    <source>
        <dbReference type="Proteomes" id="UP000032740"/>
    </source>
</evidence>
<evidence type="ECO:0000313" key="2">
    <source>
        <dbReference type="EMBL" id="CCV63861.1"/>
    </source>
</evidence>
<dbReference type="Proteomes" id="UP000032740">
    <property type="component" value="Chromosome"/>
</dbReference>
<feature type="domain" description="HD-GYP" evidence="1">
    <location>
        <begin position="264"/>
        <end position="451"/>
    </location>
</feature>